<dbReference type="Proteomes" id="UP000237438">
    <property type="component" value="Unassembled WGS sequence"/>
</dbReference>
<dbReference type="SUPFAM" id="SSF53474">
    <property type="entry name" value="alpha/beta-Hydrolases"/>
    <property type="match status" value="1"/>
</dbReference>
<gene>
    <name evidence="4" type="ORF">EPUL_005484</name>
</gene>
<evidence type="ECO:0000259" key="3">
    <source>
        <dbReference type="Pfam" id="PF20434"/>
    </source>
</evidence>
<dbReference type="PANTHER" id="PTHR48081:SF33">
    <property type="entry name" value="KYNURENINE FORMAMIDASE"/>
    <property type="match status" value="1"/>
</dbReference>
<name>A0A2S4PLF5_9PEZI</name>
<sequence length="283" mass="32710">MEEKIEKKEEHVSYMQEYKYGDHDLQRISLFQPPPKRTEPQHTDALWIIYIHGGAWRDPNITERSFDHTVDILLSGRWIHKIKGFASISYRLSPHPDHKQLSPISKNSAQEAKHPDHINDVLMGLTYLQKNFGVKDKYVLVGHSCGATLAFQTLWSKQFDYAGFVKPRIIVGVAGIYDLRGLRDRHPNSGYEEFISGAFGTDEEVWDMVSPINLSLAENPWCDANMVVLVSSPSDEFIDSQQIDEFEKALKKFFSGVTLRAYLRVETWRRILNCSHDDIWKKD</sequence>
<dbReference type="GO" id="GO:0019441">
    <property type="term" value="P:L-tryptophan catabolic process to kynurenine"/>
    <property type="evidence" value="ECO:0007669"/>
    <property type="project" value="InterPro"/>
</dbReference>
<dbReference type="PANTHER" id="PTHR48081">
    <property type="entry name" value="AB HYDROLASE SUPERFAMILY PROTEIN C4A8.06C"/>
    <property type="match status" value="1"/>
</dbReference>
<dbReference type="InterPro" id="IPR029058">
    <property type="entry name" value="AB_hydrolase_fold"/>
</dbReference>
<accession>A0A2S4PLF5</accession>
<dbReference type="STRING" id="225359.A0A2S4PLF5"/>
<dbReference type="Gene3D" id="3.40.50.1820">
    <property type="entry name" value="alpha/beta hydrolase"/>
    <property type="match status" value="1"/>
</dbReference>
<dbReference type="HAMAP" id="MF_03014">
    <property type="entry name" value="KFase"/>
    <property type="match status" value="1"/>
</dbReference>
<reference evidence="4 5" key="1">
    <citation type="submission" date="2017-10" db="EMBL/GenBank/DDBJ databases">
        <title>Development of genomic resources for the powdery mildew, Erysiphe pulchra.</title>
        <authorList>
            <person name="Wadl P.A."/>
            <person name="Mack B.M."/>
            <person name="Moore G."/>
            <person name="Beltz S.B."/>
        </authorList>
    </citation>
    <scope>NUCLEOTIDE SEQUENCE [LARGE SCALE GENOMIC DNA]</scope>
    <source>
        <strain evidence="4">Cflorida</strain>
    </source>
</reference>
<keyword evidence="2" id="KW-0823">Tryptophan catabolism</keyword>
<evidence type="ECO:0000256" key="2">
    <source>
        <dbReference type="ARBA" id="ARBA00023079"/>
    </source>
</evidence>
<dbReference type="OrthoDB" id="420264at2759"/>
<comment type="caution">
    <text evidence="4">The sequence shown here is derived from an EMBL/GenBank/DDBJ whole genome shotgun (WGS) entry which is preliminary data.</text>
</comment>
<feature type="domain" description="BD-FAE-like" evidence="3">
    <location>
        <begin position="45"/>
        <end position="250"/>
    </location>
</feature>
<proteinExistence type="inferred from homology"/>
<dbReference type="EMBL" id="PEDP01002183">
    <property type="protein sequence ID" value="POS82854.1"/>
    <property type="molecule type" value="Genomic_DNA"/>
</dbReference>
<dbReference type="GO" id="GO:0004061">
    <property type="term" value="F:arylformamidase activity"/>
    <property type="evidence" value="ECO:0007669"/>
    <property type="project" value="InterPro"/>
</dbReference>
<protein>
    <recommendedName>
        <fullName evidence="3">BD-FAE-like domain-containing protein</fullName>
    </recommendedName>
</protein>
<dbReference type="AlphaFoldDB" id="A0A2S4PLF5"/>
<keyword evidence="5" id="KW-1185">Reference proteome</keyword>
<dbReference type="InterPro" id="IPR050300">
    <property type="entry name" value="GDXG_lipolytic_enzyme"/>
</dbReference>
<evidence type="ECO:0000313" key="4">
    <source>
        <dbReference type="EMBL" id="POS82854.1"/>
    </source>
</evidence>
<keyword evidence="1" id="KW-0378">Hydrolase</keyword>
<feature type="non-terminal residue" evidence="4">
    <location>
        <position position="283"/>
    </location>
</feature>
<evidence type="ECO:0000256" key="1">
    <source>
        <dbReference type="ARBA" id="ARBA00022801"/>
    </source>
</evidence>
<dbReference type="Pfam" id="PF20434">
    <property type="entry name" value="BD-FAE"/>
    <property type="match status" value="1"/>
</dbReference>
<organism evidence="4 5">
    <name type="scientific">Erysiphe pulchra</name>
    <dbReference type="NCBI Taxonomy" id="225359"/>
    <lineage>
        <taxon>Eukaryota</taxon>
        <taxon>Fungi</taxon>
        <taxon>Dikarya</taxon>
        <taxon>Ascomycota</taxon>
        <taxon>Pezizomycotina</taxon>
        <taxon>Leotiomycetes</taxon>
        <taxon>Erysiphales</taxon>
        <taxon>Erysiphaceae</taxon>
        <taxon>Erysiphe</taxon>
    </lineage>
</organism>
<dbReference type="InterPro" id="IPR027519">
    <property type="entry name" value="KFase_ver/fungi-typ"/>
</dbReference>
<evidence type="ECO:0000313" key="5">
    <source>
        <dbReference type="Proteomes" id="UP000237438"/>
    </source>
</evidence>
<dbReference type="InterPro" id="IPR049492">
    <property type="entry name" value="BD-FAE-like_dom"/>
</dbReference>